<dbReference type="Gene3D" id="3.40.47.10">
    <property type="match status" value="1"/>
</dbReference>
<dbReference type="InterPro" id="IPR016036">
    <property type="entry name" value="Malonyl_transacylase_ACP-bd"/>
</dbReference>
<dbReference type="GO" id="GO:0071770">
    <property type="term" value="P:DIM/DIP cell wall layer assembly"/>
    <property type="evidence" value="ECO:0007669"/>
    <property type="project" value="TreeGrafter"/>
</dbReference>
<feature type="domain" description="Ketosynthase family 3 (KS3)" evidence="8">
    <location>
        <begin position="33"/>
        <end position="453"/>
    </location>
</feature>
<evidence type="ECO:0000256" key="6">
    <source>
        <dbReference type="SAM" id="MobiDB-lite"/>
    </source>
</evidence>
<dbReference type="SUPFAM" id="SSF53901">
    <property type="entry name" value="Thiolase-like"/>
    <property type="match status" value="1"/>
</dbReference>
<dbReference type="SUPFAM" id="SSF55048">
    <property type="entry name" value="Probable ACP-binding domain of malonyl-CoA ACP transacylase"/>
    <property type="match status" value="1"/>
</dbReference>
<feature type="compositionally biased region" description="Basic and acidic residues" evidence="6">
    <location>
        <begin position="1870"/>
        <end position="1880"/>
    </location>
</feature>
<feature type="domain" description="Carrier" evidence="7">
    <location>
        <begin position="1779"/>
        <end position="1853"/>
    </location>
</feature>
<evidence type="ECO:0000256" key="5">
    <source>
        <dbReference type="PROSITE-ProRule" id="PRU01363"/>
    </source>
</evidence>
<dbReference type="EMBL" id="CP012159">
    <property type="protein sequence ID" value="AKT40700.1"/>
    <property type="molecule type" value="Genomic_DNA"/>
</dbReference>
<dbReference type="SMART" id="SM00826">
    <property type="entry name" value="PKS_DH"/>
    <property type="match status" value="1"/>
</dbReference>
<comment type="function">
    <text evidence="4">Involved in production of the polyketide antibiotic thailandamide.</text>
</comment>
<feature type="region of interest" description="C-terminal hotdog fold" evidence="5">
    <location>
        <begin position="1085"/>
        <end position="1231"/>
    </location>
</feature>
<dbReference type="PANTHER" id="PTHR43775:SF37">
    <property type="entry name" value="SI:DKEY-61P9.11"/>
    <property type="match status" value="1"/>
</dbReference>
<dbReference type="PATRIC" id="fig|52.7.peg.5365"/>
<reference evidence="10 11" key="1">
    <citation type="submission" date="2015-07" db="EMBL/GenBank/DDBJ databases">
        <title>Genome analysis of myxobacterium Chondromyces crocatus Cm c5 reveals a high potential for natural compound synthesis and the genetic basis for the loss of fruiting body formation.</title>
        <authorList>
            <person name="Zaburannyi N."/>
            <person name="Bunk B."/>
            <person name="Maier J."/>
            <person name="Overmann J."/>
            <person name="Mueller R."/>
        </authorList>
    </citation>
    <scope>NUCLEOTIDE SEQUENCE [LARGE SCALE GENOMIC DNA]</scope>
    <source>
        <strain evidence="10 11">Cm c5</strain>
    </source>
</reference>
<dbReference type="InterPro" id="IPR014031">
    <property type="entry name" value="Ketoacyl_synth_C"/>
</dbReference>
<keyword evidence="3" id="KW-0808">Transferase</keyword>
<dbReference type="Pfam" id="PF08659">
    <property type="entry name" value="KR"/>
    <property type="match status" value="1"/>
</dbReference>
<dbReference type="Gene3D" id="3.40.366.10">
    <property type="entry name" value="Malonyl-Coenzyme A Acyl Carrier Protein, domain 2"/>
    <property type="match status" value="1"/>
</dbReference>
<dbReference type="PROSITE" id="PS00012">
    <property type="entry name" value="PHOSPHOPANTETHEINE"/>
    <property type="match status" value="1"/>
</dbReference>
<dbReference type="STRING" id="52.CMC5_048560"/>
<gene>
    <name evidence="10" type="ORF">CMC5_048560</name>
</gene>
<dbReference type="PROSITE" id="PS52019">
    <property type="entry name" value="PKS_MFAS_DH"/>
    <property type="match status" value="1"/>
</dbReference>
<sequence>MPEPVNFRQLLEQQFVKTEKLKAQLKKLEAAQSEPIAILGMGCRFPGGGTNPEAFWRALREGVDGIQRIPSERWRTDGGTDEPPETLWGGFLGAVDGFDPAFFGIAPREAESLDPQQRLLLEVTWEALENAGQAPDRLVGSRTGVFVGIATTDYQRQVLTRAMPELDAYALTGNLSSVAAGRISYVLGLQGPCASIDTACSSSLVAAHFACQSLRNRECELAIVGGANLLLSPVMMRLLAKTQGLSPDGRCKAFDASANGFVRGEGCGVVVLKRLSDALRDGDPIVALIRGSAVNQDGRSTGLTAPNVLSQQALLRQALENARVSPAQIGYVEAHGTGTALGDPIEFEALKEVLGAPRVDGSTCTLGSVKTNIGHLEAAAGIAGLIKTVLALQHEVIPRHLHLRTLNPRISLDGTPFALPREERTWAAGSAPRMAGVSSFGISGTNAHLVLEEAPRPPANTDAHAAPSDDAAKRPLVLPLSARSPEALTALARAHQQHLDGLGDDPRALEDLVFTAGTRRTHHEHRLAVVGQDREAIGAALRAFTQGQAHPGTSSARLTSEVRPRVAFVFPGYGGQRVGMGRQLLAEEPVFAEAIAACDAALRAHVDWSVTALLRGDPDAPALQRIDVVQPALFAIAIGLSALWRSWGVTPDAVVGHSVGEVAAAHVAGVLGLEDAARLVCHRSRLLHEISGQGAMGVVELTEEEATARLAGREHLLSIAVINSPRSIGIAGDPAALDALLATLEAEGIFCRRVKVDVAAHSPKVDPLVPRLVDALGSLRPEPARCPLYSTVTGALEDGGRFDAAYWGRNLREPVQFARAVQRLHDDGITLFVELGPHPVLLPAIESTFRRPGQVTVAASMRREQPERATLLEAVGTLYTRGYPIAWAAMSPATARCAKLPTYPFQRSRYWMAPAASHAVVGAHPLLGARLTSSLHPGTRFWETSIGPSALAYLADHQVQGAAVLPASAYLEMAVAAAWDALGVETLALEQVSFREAMTFRIGEDIAVQTVIELHGPGVASFRIASRAGAEGRLHDVQWTVHATGQIRWQPEATSTPVLATFDPTPSAEPRRLAEALADVRARCATELDRAAYYEALADRGITYGPAFQGVLRAWKGAGEALCQIRLPEDVAAQRAAYRIHPALLDASFHVLMAAMVEARDDGRPAIPVGLRRLQIHRRPDGELWSHGRIPEARVEEGHFEADLGLLGADGRLLVEVDGLRLQRLDPPPEAATDDTSLLTTTWEREPLAAPADGPIAARAPRGRWLILGDDGGLAEPLAAALTAQGESVVRAVSSASSSTSLEVHRVEIDAPAAFDALLRTAFADGVPCAGILHLWALEATPAERTTLDSLDRDQRRICGSALHLVQGLTRSNLRTPPRLWFVTRGAQAVDASGRAVSVAQAPLWGLARTIWLEHKELPCSRVDLDPDAPPDEVDALVRELLSGVREDELALRATGRHVGRLGRSATLAASPGDAVDTAGDVGVAGATLVRADATYLVTGGLGGLGLSVAAWLVERGARHLALLGRNGAATAAQIEAVRALEAAGAEVRIAALDVADRAQLAQLLDDLQRTMPPLRGVLHAAGVIDDGLLAAQDLTRFHRVMQPKIAGSWNLHELTRSAPLDFFVLYSSAAALLGAPGQGNYAAANAFMDALAHHRRALGAPALSIAWGIFSEAGIAARAGTDSRLAQQGFGHLTPAEGASLLGRLLGGGAGAPGAAGEAAHLGVARVNLRQWVAFYPQIASAPRLARLVGRAAVRKPPTGDEGILAAIRARTPAKRQALVEQLLCEHVARVVRVDPARIQPEAPLKGLGIDSLMGLELRNRLESILGITLSATLVWTYPSIAALAAHLLEKLDLTAEPTPLHATPAKDPAARDEEAATEERMAALQDLTDDEKTALLDDKLAALEALLQ</sequence>
<name>A0A0K1EIL6_CHOCO</name>
<dbReference type="Gene3D" id="3.40.50.720">
    <property type="entry name" value="NAD(P)-binding Rossmann-like Domain"/>
    <property type="match status" value="1"/>
</dbReference>
<dbReference type="CDD" id="cd08955">
    <property type="entry name" value="KR_2_FAS_SDR_x"/>
    <property type="match status" value="1"/>
</dbReference>
<dbReference type="InterPro" id="IPR057326">
    <property type="entry name" value="KR_dom"/>
</dbReference>
<dbReference type="Pfam" id="PF00698">
    <property type="entry name" value="Acyl_transf_1"/>
    <property type="match status" value="1"/>
</dbReference>
<dbReference type="Proteomes" id="UP000067626">
    <property type="component" value="Chromosome"/>
</dbReference>
<dbReference type="InterPro" id="IPR016035">
    <property type="entry name" value="Acyl_Trfase/lysoPLipase"/>
</dbReference>
<feature type="active site" description="Proton donor; for dehydratase activity" evidence="5">
    <location>
        <position position="1146"/>
    </location>
</feature>
<dbReference type="InterPro" id="IPR020806">
    <property type="entry name" value="PKS_PP-bd"/>
</dbReference>
<dbReference type="InterPro" id="IPR014030">
    <property type="entry name" value="Ketoacyl_synth_N"/>
</dbReference>
<evidence type="ECO:0000313" key="11">
    <source>
        <dbReference type="Proteomes" id="UP000067626"/>
    </source>
</evidence>
<evidence type="ECO:0000256" key="3">
    <source>
        <dbReference type="ARBA" id="ARBA00022679"/>
    </source>
</evidence>
<dbReference type="Pfam" id="PF02801">
    <property type="entry name" value="Ketoacyl-synt_C"/>
    <property type="match status" value="1"/>
</dbReference>
<dbReference type="SMART" id="SM00823">
    <property type="entry name" value="PKS_PP"/>
    <property type="match status" value="1"/>
</dbReference>
<dbReference type="InterPro" id="IPR020841">
    <property type="entry name" value="PKS_Beta-ketoAc_synthase_dom"/>
</dbReference>
<dbReference type="Pfam" id="PF00109">
    <property type="entry name" value="ketoacyl-synt"/>
    <property type="match status" value="1"/>
</dbReference>
<evidence type="ECO:0000256" key="1">
    <source>
        <dbReference type="ARBA" id="ARBA00022450"/>
    </source>
</evidence>
<dbReference type="Pfam" id="PF14765">
    <property type="entry name" value="PS-DH"/>
    <property type="match status" value="1"/>
</dbReference>
<dbReference type="InterPro" id="IPR049900">
    <property type="entry name" value="PKS_mFAS_DH"/>
</dbReference>
<protein>
    <submittedName>
        <fullName evidence="10">Polyketide synthase</fullName>
    </submittedName>
</protein>
<dbReference type="FunFam" id="3.40.47.10:FF:000019">
    <property type="entry name" value="Polyketide synthase type I"/>
    <property type="match status" value="1"/>
</dbReference>
<dbReference type="GO" id="GO:0005737">
    <property type="term" value="C:cytoplasm"/>
    <property type="evidence" value="ECO:0007669"/>
    <property type="project" value="TreeGrafter"/>
</dbReference>
<evidence type="ECO:0000259" key="8">
    <source>
        <dbReference type="PROSITE" id="PS52004"/>
    </source>
</evidence>
<dbReference type="Pfam" id="PF16197">
    <property type="entry name" value="KAsynt_C_assoc"/>
    <property type="match status" value="1"/>
</dbReference>
<organism evidence="10 11">
    <name type="scientific">Chondromyces crocatus</name>
    <dbReference type="NCBI Taxonomy" id="52"/>
    <lineage>
        <taxon>Bacteria</taxon>
        <taxon>Pseudomonadati</taxon>
        <taxon>Myxococcota</taxon>
        <taxon>Polyangia</taxon>
        <taxon>Polyangiales</taxon>
        <taxon>Polyangiaceae</taxon>
        <taxon>Chondromyces</taxon>
    </lineage>
</organism>
<feature type="active site" description="Proton acceptor; for dehydratase activity" evidence="5">
    <location>
        <position position="957"/>
    </location>
</feature>
<dbReference type="PROSITE" id="PS50075">
    <property type="entry name" value="CARRIER"/>
    <property type="match status" value="1"/>
</dbReference>
<dbReference type="InterPro" id="IPR032821">
    <property type="entry name" value="PKS_assoc"/>
</dbReference>
<accession>A0A0K1EIL6</accession>
<dbReference type="GO" id="GO:0006633">
    <property type="term" value="P:fatty acid biosynthetic process"/>
    <property type="evidence" value="ECO:0007669"/>
    <property type="project" value="TreeGrafter"/>
</dbReference>
<dbReference type="GO" id="GO:0004312">
    <property type="term" value="F:fatty acid synthase activity"/>
    <property type="evidence" value="ECO:0007669"/>
    <property type="project" value="TreeGrafter"/>
</dbReference>
<dbReference type="FunFam" id="3.40.366.10:FF:000002">
    <property type="entry name" value="Probable polyketide synthase 2"/>
    <property type="match status" value="1"/>
</dbReference>
<dbReference type="InterPro" id="IPR016039">
    <property type="entry name" value="Thiolase-like"/>
</dbReference>
<dbReference type="InterPro" id="IPR006162">
    <property type="entry name" value="Ppantetheine_attach_site"/>
</dbReference>
<feature type="region of interest" description="N-terminal hotdog fold" evidence="5">
    <location>
        <begin position="924"/>
        <end position="1054"/>
    </location>
</feature>
<dbReference type="InterPro" id="IPR050091">
    <property type="entry name" value="PKS_NRPS_Biosynth_Enz"/>
</dbReference>
<dbReference type="Gene3D" id="1.10.1200.10">
    <property type="entry name" value="ACP-like"/>
    <property type="match status" value="1"/>
</dbReference>
<dbReference type="SMART" id="SM01294">
    <property type="entry name" value="PKS_PP_betabranch"/>
    <property type="match status" value="1"/>
</dbReference>
<proteinExistence type="predicted"/>
<dbReference type="SMART" id="SM00825">
    <property type="entry name" value="PKS_KS"/>
    <property type="match status" value="1"/>
</dbReference>
<dbReference type="GO" id="GO:0005886">
    <property type="term" value="C:plasma membrane"/>
    <property type="evidence" value="ECO:0007669"/>
    <property type="project" value="TreeGrafter"/>
</dbReference>
<dbReference type="InterPro" id="IPR042104">
    <property type="entry name" value="PKS_dehydratase_sf"/>
</dbReference>
<evidence type="ECO:0000256" key="4">
    <source>
        <dbReference type="ARBA" id="ARBA00054155"/>
    </source>
</evidence>
<dbReference type="GO" id="GO:0031177">
    <property type="term" value="F:phosphopantetheine binding"/>
    <property type="evidence" value="ECO:0007669"/>
    <property type="project" value="InterPro"/>
</dbReference>
<dbReference type="Gene3D" id="3.30.70.3290">
    <property type="match status" value="1"/>
</dbReference>
<dbReference type="SUPFAM" id="SSF51735">
    <property type="entry name" value="NAD(P)-binding Rossmann-fold domains"/>
    <property type="match status" value="2"/>
</dbReference>
<feature type="region of interest" description="Disordered" evidence="6">
    <location>
        <begin position="1860"/>
        <end position="1880"/>
    </location>
</feature>
<dbReference type="Pfam" id="PF00550">
    <property type="entry name" value="PP-binding"/>
    <property type="match status" value="1"/>
</dbReference>
<keyword evidence="1" id="KW-0596">Phosphopantetheine</keyword>
<feature type="domain" description="PKS/mFAS DH" evidence="9">
    <location>
        <begin position="924"/>
        <end position="1231"/>
    </location>
</feature>
<dbReference type="SUPFAM" id="SSF52151">
    <property type="entry name" value="FabD/lysophospholipase-like"/>
    <property type="match status" value="1"/>
</dbReference>
<dbReference type="InterPro" id="IPR049552">
    <property type="entry name" value="PKS_DH_N"/>
</dbReference>
<dbReference type="SUPFAM" id="SSF47336">
    <property type="entry name" value="ACP-like"/>
    <property type="match status" value="1"/>
</dbReference>
<dbReference type="InterPro" id="IPR001227">
    <property type="entry name" value="Ac_transferase_dom_sf"/>
</dbReference>
<dbReference type="SMART" id="SM00827">
    <property type="entry name" value="PKS_AT"/>
    <property type="match status" value="1"/>
</dbReference>
<evidence type="ECO:0000313" key="10">
    <source>
        <dbReference type="EMBL" id="AKT40700.1"/>
    </source>
</evidence>
<evidence type="ECO:0000259" key="9">
    <source>
        <dbReference type="PROSITE" id="PS52019"/>
    </source>
</evidence>
<dbReference type="RefSeq" id="WP_063796633.1">
    <property type="nucleotide sequence ID" value="NZ_CP012159.1"/>
</dbReference>
<dbReference type="PROSITE" id="PS52004">
    <property type="entry name" value="KS3_2"/>
    <property type="match status" value="1"/>
</dbReference>
<evidence type="ECO:0000256" key="2">
    <source>
        <dbReference type="ARBA" id="ARBA00022553"/>
    </source>
</evidence>
<dbReference type="CDD" id="cd00833">
    <property type="entry name" value="PKS"/>
    <property type="match status" value="1"/>
</dbReference>
<dbReference type="InterPro" id="IPR036736">
    <property type="entry name" value="ACP-like_sf"/>
</dbReference>
<dbReference type="SMART" id="SM00822">
    <property type="entry name" value="PKS_KR"/>
    <property type="match status" value="1"/>
</dbReference>
<dbReference type="InterPro" id="IPR013968">
    <property type="entry name" value="PKS_KR"/>
</dbReference>
<keyword evidence="11" id="KW-1185">Reference proteome</keyword>
<dbReference type="InterPro" id="IPR020807">
    <property type="entry name" value="PKS_DH"/>
</dbReference>
<dbReference type="InterPro" id="IPR036291">
    <property type="entry name" value="NAD(P)-bd_dom_sf"/>
</dbReference>
<keyword evidence="2" id="KW-0597">Phosphoprotein</keyword>
<dbReference type="KEGG" id="ccro:CMC5_048560"/>
<dbReference type="InterPro" id="IPR049551">
    <property type="entry name" value="PKS_DH_C"/>
</dbReference>
<dbReference type="Pfam" id="PF21089">
    <property type="entry name" value="PKS_DH_N"/>
    <property type="match status" value="1"/>
</dbReference>
<dbReference type="PANTHER" id="PTHR43775">
    <property type="entry name" value="FATTY ACID SYNTHASE"/>
    <property type="match status" value="1"/>
</dbReference>
<dbReference type="InterPro" id="IPR014043">
    <property type="entry name" value="Acyl_transferase_dom"/>
</dbReference>
<evidence type="ECO:0000259" key="7">
    <source>
        <dbReference type="PROSITE" id="PS50075"/>
    </source>
</evidence>
<dbReference type="Gene3D" id="3.10.129.110">
    <property type="entry name" value="Polyketide synthase dehydratase"/>
    <property type="match status" value="1"/>
</dbReference>
<dbReference type="InterPro" id="IPR009081">
    <property type="entry name" value="PP-bd_ACP"/>
</dbReference>